<protein>
    <submittedName>
        <fullName evidence="1">Pentapeptide repeat-containing protein</fullName>
    </submittedName>
</protein>
<dbReference type="Proteomes" id="UP000568273">
    <property type="component" value="Unassembled WGS sequence"/>
</dbReference>
<dbReference type="InterPro" id="IPR001646">
    <property type="entry name" value="5peptide_repeat"/>
</dbReference>
<accession>A0A848RA90</accession>
<dbReference type="EMBL" id="JABDSR010000003">
    <property type="protein sequence ID" value="NMW84738.1"/>
    <property type="molecule type" value="Genomic_DNA"/>
</dbReference>
<dbReference type="PANTHER" id="PTHR14136:SF17">
    <property type="entry name" value="BTB_POZ DOMAIN-CONTAINING PROTEIN KCTD9"/>
    <property type="match status" value="1"/>
</dbReference>
<comment type="caution">
    <text evidence="1">The sequence shown here is derived from an EMBL/GenBank/DDBJ whole genome shotgun (WGS) entry which is preliminary data.</text>
</comment>
<keyword evidence="2" id="KW-1185">Reference proteome</keyword>
<dbReference type="SUPFAM" id="SSF141571">
    <property type="entry name" value="Pentapeptide repeat-like"/>
    <property type="match status" value="1"/>
</dbReference>
<reference evidence="1" key="1">
    <citation type="submission" date="2020-04" db="EMBL/GenBank/DDBJ databases">
        <title>Peptoniphilus sp. nov. isolated from swine feces.</title>
        <authorList>
            <person name="Ryu S.W."/>
        </authorList>
    </citation>
    <scope>NUCLEOTIDE SEQUENCE [LARGE SCALE GENOMIC DNA]</scope>
    <source>
        <strain evidence="1">AGMB00490</strain>
    </source>
</reference>
<gene>
    <name evidence="1" type="ORF">HKO22_03135</name>
</gene>
<dbReference type="InterPro" id="IPR051082">
    <property type="entry name" value="Pentapeptide-BTB/POZ_domain"/>
</dbReference>
<dbReference type="Pfam" id="PF00805">
    <property type="entry name" value="Pentapeptide"/>
    <property type="match status" value="1"/>
</dbReference>
<sequence>MDKEKLREILRKHELWLNGDAKGERADLRRANLSRANLRCAILRDADLERTNLVDADLKYANLENADLSRANLRCATLKDADLEGADLEGADLRCANLINADLRRANLTNVELNWCNTQNIIGQKIISVQVDTSRENNLISYWVDLDIWTTGCFQGSLDKLKRSIEETHKDNEFLRNRYYRVIDFILNEVEQDRLVEMED</sequence>
<name>A0A848RA90_9FIRM</name>
<dbReference type="Gene3D" id="2.160.20.80">
    <property type="entry name" value="E3 ubiquitin-protein ligase SopA"/>
    <property type="match status" value="1"/>
</dbReference>
<organism evidence="1 2">
    <name type="scientific">Peptoniphilus faecalis</name>
    <dbReference type="NCBI Taxonomy" id="2731255"/>
    <lineage>
        <taxon>Bacteria</taxon>
        <taxon>Bacillati</taxon>
        <taxon>Bacillota</taxon>
        <taxon>Tissierellia</taxon>
        <taxon>Tissierellales</taxon>
        <taxon>Peptoniphilaceae</taxon>
        <taxon>Peptoniphilus</taxon>
    </lineage>
</organism>
<proteinExistence type="predicted"/>
<dbReference type="PANTHER" id="PTHR14136">
    <property type="entry name" value="BTB_POZ DOMAIN-CONTAINING PROTEIN KCTD9"/>
    <property type="match status" value="1"/>
</dbReference>
<evidence type="ECO:0000313" key="1">
    <source>
        <dbReference type="EMBL" id="NMW84738.1"/>
    </source>
</evidence>
<dbReference type="AlphaFoldDB" id="A0A848RA90"/>
<evidence type="ECO:0000313" key="2">
    <source>
        <dbReference type="Proteomes" id="UP000568273"/>
    </source>
</evidence>